<accession>A0A1G2HII7</accession>
<dbReference type="Proteomes" id="UP000178509">
    <property type="component" value="Unassembled WGS sequence"/>
</dbReference>
<sequence>MTTKNKDLYGFRFRDWDIYKDAVKFRNYINGLCKKFPDEEKFSLTSQTKRACNSILLNIAEGANKNSDKDMRLYINRAQTSLDEVVACLDCAIEDEYINKTEHEESLSRASELAKQLRGFSKHLASATG</sequence>
<dbReference type="CDD" id="cd16377">
    <property type="entry name" value="23S_rRNA_IVP_like"/>
    <property type="match status" value="1"/>
</dbReference>
<dbReference type="Gene3D" id="1.20.1440.60">
    <property type="entry name" value="23S rRNA-intervening sequence"/>
    <property type="match status" value="1"/>
</dbReference>
<dbReference type="InterPro" id="IPR036583">
    <property type="entry name" value="23S_rRNA_IVS_sf"/>
</dbReference>
<organism evidence="1 2">
    <name type="scientific">Candidatus Spechtbacteria bacterium RIFCSPLOWO2_02_FULL_38_8</name>
    <dbReference type="NCBI Taxonomy" id="1802164"/>
    <lineage>
        <taxon>Bacteria</taxon>
        <taxon>Candidatus Spechtiibacteriota</taxon>
    </lineage>
</organism>
<gene>
    <name evidence="1" type="ORF">A3H51_02825</name>
</gene>
<protein>
    <recommendedName>
        <fullName evidence="3">Four helix bundle protein</fullName>
    </recommendedName>
</protein>
<dbReference type="STRING" id="1802164.A3H51_02825"/>
<dbReference type="SUPFAM" id="SSF158446">
    <property type="entry name" value="IVS-encoded protein-like"/>
    <property type="match status" value="1"/>
</dbReference>
<dbReference type="PANTHER" id="PTHR38471">
    <property type="entry name" value="FOUR HELIX BUNDLE PROTEIN"/>
    <property type="match status" value="1"/>
</dbReference>
<proteinExistence type="predicted"/>
<dbReference type="NCBIfam" id="TIGR02436">
    <property type="entry name" value="four helix bundle protein"/>
    <property type="match status" value="1"/>
</dbReference>
<dbReference type="Pfam" id="PF05635">
    <property type="entry name" value="23S_rRNA_IVP"/>
    <property type="match status" value="1"/>
</dbReference>
<evidence type="ECO:0000313" key="1">
    <source>
        <dbReference type="EMBL" id="OGZ62312.1"/>
    </source>
</evidence>
<reference evidence="1 2" key="1">
    <citation type="journal article" date="2016" name="Nat. Commun.">
        <title>Thousands of microbial genomes shed light on interconnected biogeochemical processes in an aquifer system.</title>
        <authorList>
            <person name="Anantharaman K."/>
            <person name="Brown C.T."/>
            <person name="Hug L.A."/>
            <person name="Sharon I."/>
            <person name="Castelle C.J."/>
            <person name="Probst A.J."/>
            <person name="Thomas B.C."/>
            <person name="Singh A."/>
            <person name="Wilkins M.J."/>
            <person name="Karaoz U."/>
            <person name="Brodie E.L."/>
            <person name="Williams K.H."/>
            <person name="Hubbard S.S."/>
            <person name="Banfield J.F."/>
        </authorList>
    </citation>
    <scope>NUCLEOTIDE SEQUENCE [LARGE SCALE GENOMIC DNA]</scope>
</reference>
<comment type="caution">
    <text evidence="1">The sequence shown here is derived from an EMBL/GenBank/DDBJ whole genome shotgun (WGS) entry which is preliminary data.</text>
</comment>
<name>A0A1G2HII7_9BACT</name>
<evidence type="ECO:0000313" key="2">
    <source>
        <dbReference type="Proteomes" id="UP000178509"/>
    </source>
</evidence>
<dbReference type="InterPro" id="IPR012657">
    <property type="entry name" value="23S_rRNA-intervening_sequence"/>
</dbReference>
<dbReference type="AlphaFoldDB" id="A0A1G2HII7"/>
<evidence type="ECO:0008006" key="3">
    <source>
        <dbReference type="Google" id="ProtNLM"/>
    </source>
</evidence>
<dbReference type="PANTHER" id="PTHR38471:SF2">
    <property type="entry name" value="FOUR HELIX BUNDLE PROTEIN"/>
    <property type="match status" value="1"/>
</dbReference>
<dbReference type="EMBL" id="MHOJ01000021">
    <property type="protein sequence ID" value="OGZ62312.1"/>
    <property type="molecule type" value="Genomic_DNA"/>
</dbReference>